<protein>
    <recommendedName>
        <fullName evidence="3">DUF5047 domain-containing protein</fullName>
    </recommendedName>
</protein>
<evidence type="ECO:0000313" key="2">
    <source>
        <dbReference type="Proteomes" id="UP000297853"/>
    </source>
</evidence>
<sequence length="380" mass="40852">MITSGSVTATVAGVALNIKESSLTVDDSWSRYGQCDLTIVTPPNTALLDPRLTPDVTLTYSQEYGPVKPVSQLSTAWAGKLVSALSTAWAGKLVSALSTAYGSGTYTAAPYRDTAGISAVLHVRKRTITQDGLTVLHLETHDALLEDLRSMNGADRLYSSYTLRTLIAEVFAELTLATGRSFTLAPGPTDADVPLYPTMKPGQTFLDFFTPYLQQANLRLWCDLDGVFQLTVADAPVAGTIALSGALSVIDAQDNIDRDQDLWADAVVVVYNESATGYVSPYPTDGRPYSKVMTLTVDAAAPFNQFSSYAEVEAAAKNIWTRLQKRGREVPVDAVNDYAARPGMAASITLPGQPVLAGIIRAVTWSTPENTMQVITRDLE</sequence>
<dbReference type="Proteomes" id="UP000297853">
    <property type="component" value="Unassembled WGS sequence"/>
</dbReference>
<proteinExistence type="predicted"/>
<gene>
    <name evidence="1" type="ORF">E3T28_14845</name>
</gene>
<dbReference type="RefSeq" id="WP_134432737.1">
    <property type="nucleotide sequence ID" value="NZ_SOGQ01000083.1"/>
</dbReference>
<dbReference type="EMBL" id="SOGQ01000083">
    <property type="protein sequence ID" value="TFC94577.1"/>
    <property type="molecule type" value="Genomic_DNA"/>
</dbReference>
<comment type="caution">
    <text evidence="1">The sequence shown here is derived from an EMBL/GenBank/DDBJ whole genome shotgun (WGS) entry which is preliminary data.</text>
</comment>
<evidence type="ECO:0008006" key="3">
    <source>
        <dbReference type="Google" id="ProtNLM"/>
    </source>
</evidence>
<keyword evidence="2" id="KW-1185">Reference proteome</keyword>
<name>A0ABY2IW69_9MICO</name>
<accession>A0ABY2IW69</accession>
<reference evidence="1 2" key="1">
    <citation type="submission" date="2019-03" db="EMBL/GenBank/DDBJ databases">
        <title>Genomics of glacier-inhabiting Cryobacterium strains.</title>
        <authorList>
            <person name="Liu Q."/>
            <person name="Xin Y.-H."/>
        </authorList>
    </citation>
    <scope>NUCLEOTIDE SEQUENCE [LARGE SCALE GENOMIC DNA]</scope>
    <source>
        <strain evidence="1 2">TMT1-23-1</strain>
    </source>
</reference>
<evidence type="ECO:0000313" key="1">
    <source>
        <dbReference type="EMBL" id="TFC94577.1"/>
    </source>
</evidence>
<organism evidence="1 2">
    <name type="scientific">Cryobacterium sinapicolor</name>
    <dbReference type="NCBI Taxonomy" id="1259236"/>
    <lineage>
        <taxon>Bacteria</taxon>
        <taxon>Bacillati</taxon>
        <taxon>Actinomycetota</taxon>
        <taxon>Actinomycetes</taxon>
        <taxon>Micrococcales</taxon>
        <taxon>Microbacteriaceae</taxon>
        <taxon>Cryobacterium</taxon>
    </lineage>
</organism>